<proteinExistence type="predicted"/>
<reference evidence="1 2" key="1">
    <citation type="submission" date="2021-03" db="EMBL/GenBank/DDBJ databases">
        <title>Genomic Encyclopedia of Type Strains, Phase IV (KMG-IV): sequencing the most valuable type-strain genomes for metagenomic binning, comparative biology and taxonomic classification.</title>
        <authorList>
            <person name="Goeker M."/>
        </authorList>
    </citation>
    <scope>NUCLEOTIDE SEQUENCE [LARGE SCALE GENOMIC DNA]</scope>
    <source>
        <strain evidence="1 2">DSM 26048</strain>
    </source>
</reference>
<name>A0ABS4J3Z3_9BACL</name>
<comment type="caution">
    <text evidence="1">The sequence shown here is derived from an EMBL/GenBank/DDBJ whole genome shotgun (WGS) entry which is preliminary data.</text>
</comment>
<dbReference type="RefSeq" id="WP_209976409.1">
    <property type="nucleotide sequence ID" value="NZ_JAGGLB010000026.1"/>
</dbReference>
<evidence type="ECO:0000313" key="1">
    <source>
        <dbReference type="EMBL" id="MBP1994566.1"/>
    </source>
</evidence>
<dbReference type="SUPFAM" id="SSF52540">
    <property type="entry name" value="P-loop containing nucleoside triphosphate hydrolases"/>
    <property type="match status" value="1"/>
</dbReference>
<dbReference type="EMBL" id="JAGGLB010000026">
    <property type="protein sequence ID" value="MBP1994566.1"/>
    <property type="molecule type" value="Genomic_DNA"/>
</dbReference>
<evidence type="ECO:0000313" key="2">
    <source>
        <dbReference type="Proteomes" id="UP001519287"/>
    </source>
</evidence>
<dbReference type="Gene3D" id="3.40.50.300">
    <property type="entry name" value="P-loop containing nucleotide triphosphate hydrolases"/>
    <property type="match status" value="1"/>
</dbReference>
<protein>
    <submittedName>
        <fullName evidence="1">Thymidylate kinase</fullName>
    </submittedName>
</protein>
<keyword evidence="2" id="KW-1185">Reference proteome</keyword>
<keyword evidence="1" id="KW-0418">Kinase</keyword>
<keyword evidence="1" id="KW-0808">Transferase</keyword>
<accession>A0ABS4J3Z3</accession>
<sequence>MPMQNTKLIMVEGLPGSGKSTTAQLISHLLQRRGCSTKWWYEEEQGHPVYVYDDLKSMQKIIDELSCGNYRKVIAMALKRWTEFAASVQSSSDTIIVDSCLFGYLTWSLFPFEVPKQEIMQYVKEVERIIEPLNPYVIYFYQNDIEAALKKICTRRGGDTEKNFVRAATQSPYGKSRGLNGFEGMVAYWQDYRGITDEAFQGLICAKIAIDNSEGNWSQYGSEISRFLGIDHRDEASLVQLQLMDQQNQQHLVGDYMAETETDGSLTCSIQFESGNLITDGLPQVWTKSKLIPKSPNVFEVQSLPFQVSFVEDDGIRMYLTGPVLLDGPVDYKFIKK</sequence>
<dbReference type="InterPro" id="IPR027417">
    <property type="entry name" value="P-loop_NTPase"/>
</dbReference>
<dbReference type="Proteomes" id="UP001519287">
    <property type="component" value="Unassembled WGS sequence"/>
</dbReference>
<organism evidence="1 2">
    <name type="scientific">Paenibacillus eucommiae</name>
    <dbReference type="NCBI Taxonomy" id="1355755"/>
    <lineage>
        <taxon>Bacteria</taxon>
        <taxon>Bacillati</taxon>
        <taxon>Bacillota</taxon>
        <taxon>Bacilli</taxon>
        <taxon>Bacillales</taxon>
        <taxon>Paenibacillaceae</taxon>
        <taxon>Paenibacillus</taxon>
    </lineage>
</organism>
<gene>
    <name evidence="1" type="ORF">J2Z66_006205</name>
</gene>
<dbReference type="GO" id="GO:0016301">
    <property type="term" value="F:kinase activity"/>
    <property type="evidence" value="ECO:0007669"/>
    <property type="project" value="UniProtKB-KW"/>
</dbReference>